<dbReference type="InterPro" id="IPR041813">
    <property type="entry name" value="A2M_TED"/>
</dbReference>
<dbReference type="PANTHER" id="PTHR11412:SF171">
    <property type="entry name" value="PREGNANCY ZONE PROTEIN-LIKE PROTEIN"/>
    <property type="match status" value="1"/>
</dbReference>
<dbReference type="InterPro" id="IPR011626">
    <property type="entry name" value="Alpha-macroglobulin_TED"/>
</dbReference>
<feature type="domain" description="Alpha-macroglobulin receptor-binding" evidence="7">
    <location>
        <begin position="652"/>
        <end position="746"/>
    </location>
</feature>
<dbReference type="InterPro" id="IPR050473">
    <property type="entry name" value="A2M/Complement_sys"/>
</dbReference>
<keyword evidence="2" id="KW-0646">Protease inhibitor</keyword>
<evidence type="ECO:0000259" key="6">
    <source>
        <dbReference type="SMART" id="SM01360"/>
    </source>
</evidence>
<dbReference type="GO" id="GO:0004867">
    <property type="term" value="F:serine-type endopeptidase inhibitor activity"/>
    <property type="evidence" value="ECO:0007669"/>
    <property type="project" value="UniProtKB-KW"/>
</dbReference>
<dbReference type="SUPFAM" id="SSF81296">
    <property type="entry name" value="E set domains"/>
    <property type="match status" value="1"/>
</dbReference>
<dbReference type="Pfam" id="PF00207">
    <property type="entry name" value="A2M"/>
    <property type="match status" value="1"/>
</dbReference>
<dbReference type="Gene3D" id="2.20.130.20">
    <property type="match status" value="1"/>
</dbReference>
<evidence type="ECO:0000256" key="4">
    <source>
        <dbReference type="ARBA" id="ARBA00023157"/>
    </source>
</evidence>
<sequence length="908" mass="102081">MAFQHLNISVLLFSPKTEIVLTEKVPDTITTWSATAMCVNQRSGFRMSEVAILKTYQPLVVSAHMPRAAVVGERLPVTVTVHNKLHKCIKVRLTIEWNANFTIHNNPPNPDPVCVCGGENYTKNYYATPHFVGSLPVEAKATVVASTCKKSRDIDLSYTGISHKVHRKIRVKYPGAEQSYTYASYFCSEDGKPISEEVYLQLPKGKELVRNSAHGQVQVIGDIMGAALNSLEYLVRMPTGCGEQNMIGFVSNILVLNYLNDTGNLQENTRQAAVNNMKIGYQRALQYRHQDGSFSAFGNKDPKGSIWLTSFVVKSFAKAQKHIFIDEMDLKRSIHFLFLSQLETGCFRETGKVLSSYMMGGLGQGWGQKNRRSPQGALTAHVLMALMEAGADTNDPSIKLGIQCMNRELHDHKSSLDPYTLALVTLANIKYNSTSPDAQFAFNKLNEKALKDDKHIYWTRGHKRQPPTANTKFYPTAPSAEVEMASYALMSYLQFSPNQAEKIAMWLSRQRNSFGGFASTQDTVVALDALSQFATSVYSRDPTELKVKVTFTSAATWSIVEFYVPEDDRFKLQSKPIPVLPTTLHISTSGTGCALVQANVHYNKPAKEYVKGEKPNFTLKIFTRKYRFDPKKCDYRTLIIKIKSRRVHFVSKGMGLLTLRMVTGWSPTPRSLTALKSSSPALGIKRLDYEEEEGVLHVYFDEFGRKAKRFKVDVVQDQNLRVPKPKLADARVVEYYETGVITVQRYRIKTTCRSKTKKPDRKKGNTATKANNQQTLSASAGTSSKCPECITSWKIPPHFHDEVCNASAVYRVKAGRKGRRPLRLRKDLRPRKIVDGLRLFVFYQMPPGCYCPLFSRTGGPREVIIVTTKKVSGKYLTLDRNSIIMKATRKASNKARAAQKTCPHEEKE</sequence>
<dbReference type="AlphaFoldDB" id="A0AAV4AHT7"/>
<evidence type="ECO:0000259" key="7">
    <source>
        <dbReference type="SMART" id="SM01361"/>
    </source>
</evidence>
<dbReference type="InterPro" id="IPR009048">
    <property type="entry name" value="A-macroglobulin_rcpt-bd"/>
</dbReference>
<dbReference type="Gene3D" id="2.60.120.1540">
    <property type="match status" value="1"/>
</dbReference>
<dbReference type="InterPro" id="IPR013783">
    <property type="entry name" value="Ig-like_fold"/>
</dbReference>
<dbReference type="InterPro" id="IPR019742">
    <property type="entry name" value="MacrogloblnA2_CS"/>
</dbReference>
<dbReference type="Proteomes" id="UP000735302">
    <property type="component" value="Unassembled WGS sequence"/>
</dbReference>
<dbReference type="InterPro" id="IPR036595">
    <property type="entry name" value="A-macroglobulin_rcpt-bd_sf"/>
</dbReference>
<evidence type="ECO:0000256" key="5">
    <source>
        <dbReference type="SAM" id="MobiDB-lite"/>
    </source>
</evidence>
<name>A0AAV4AHT7_9GAST</name>
<dbReference type="Gene3D" id="1.50.10.20">
    <property type="match status" value="1"/>
</dbReference>
<dbReference type="EMBL" id="BLXT01003828">
    <property type="protein sequence ID" value="GFO06905.1"/>
    <property type="molecule type" value="Genomic_DNA"/>
</dbReference>
<dbReference type="InterPro" id="IPR008930">
    <property type="entry name" value="Terpenoid_cyclase/PrenylTrfase"/>
</dbReference>
<dbReference type="SUPFAM" id="SSF48239">
    <property type="entry name" value="Terpenoid cyclases/Protein prenyltransferases"/>
    <property type="match status" value="1"/>
</dbReference>
<keyword evidence="9" id="KW-1185">Reference proteome</keyword>
<proteinExistence type="inferred from homology"/>
<dbReference type="CDD" id="cd02897">
    <property type="entry name" value="A2M_2"/>
    <property type="match status" value="1"/>
</dbReference>
<evidence type="ECO:0000256" key="2">
    <source>
        <dbReference type="ARBA" id="ARBA00022690"/>
    </source>
</evidence>
<gene>
    <name evidence="8" type="ORF">PoB_003341000</name>
</gene>
<comment type="similarity">
    <text evidence="1">Belongs to the protease inhibitor I39 (alpha-2-macroglobulin) family.</text>
</comment>
<dbReference type="InterPro" id="IPR001599">
    <property type="entry name" value="Macroglobln_a2"/>
</dbReference>
<keyword evidence="3" id="KW-0722">Serine protease inhibitor</keyword>
<dbReference type="SMART" id="SM01360">
    <property type="entry name" value="A2M"/>
    <property type="match status" value="1"/>
</dbReference>
<dbReference type="InterPro" id="IPR047565">
    <property type="entry name" value="Alpha-macroglob_thiol-ester_cl"/>
</dbReference>
<dbReference type="InterPro" id="IPR014756">
    <property type="entry name" value="Ig_E-set"/>
</dbReference>
<evidence type="ECO:0000256" key="3">
    <source>
        <dbReference type="ARBA" id="ARBA00022900"/>
    </source>
</evidence>
<protein>
    <submittedName>
        <fullName evidence="8">Alpha-2-macroglobulin-like protein</fullName>
    </submittedName>
</protein>
<dbReference type="SMART" id="SM01419">
    <property type="entry name" value="Thiol-ester_cl"/>
    <property type="match status" value="1"/>
</dbReference>
<feature type="compositionally biased region" description="Basic residues" evidence="5">
    <location>
        <begin position="752"/>
        <end position="761"/>
    </location>
</feature>
<evidence type="ECO:0000313" key="8">
    <source>
        <dbReference type="EMBL" id="GFO06905.1"/>
    </source>
</evidence>
<evidence type="ECO:0000313" key="9">
    <source>
        <dbReference type="Proteomes" id="UP000735302"/>
    </source>
</evidence>
<reference evidence="8 9" key="1">
    <citation type="journal article" date="2021" name="Elife">
        <title>Chloroplast acquisition without the gene transfer in kleptoplastic sea slugs, Plakobranchus ocellatus.</title>
        <authorList>
            <person name="Maeda T."/>
            <person name="Takahashi S."/>
            <person name="Yoshida T."/>
            <person name="Shimamura S."/>
            <person name="Takaki Y."/>
            <person name="Nagai Y."/>
            <person name="Toyoda A."/>
            <person name="Suzuki Y."/>
            <person name="Arimoto A."/>
            <person name="Ishii H."/>
            <person name="Satoh N."/>
            <person name="Nishiyama T."/>
            <person name="Hasebe M."/>
            <person name="Maruyama T."/>
            <person name="Minagawa J."/>
            <person name="Obokata J."/>
            <person name="Shigenobu S."/>
        </authorList>
    </citation>
    <scope>NUCLEOTIDE SEQUENCE [LARGE SCALE GENOMIC DNA]</scope>
</reference>
<dbReference type="Gene3D" id="2.60.40.10">
    <property type="entry name" value="Immunoglobulins"/>
    <property type="match status" value="1"/>
</dbReference>
<comment type="caution">
    <text evidence="8">The sequence shown here is derived from an EMBL/GenBank/DDBJ whole genome shotgun (WGS) entry which is preliminary data.</text>
</comment>
<dbReference type="Gene3D" id="2.60.40.690">
    <property type="entry name" value="Alpha-macroglobulin, receptor-binding domain"/>
    <property type="match status" value="1"/>
</dbReference>
<dbReference type="GO" id="GO:0005615">
    <property type="term" value="C:extracellular space"/>
    <property type="evidence" value="ECO:0007669"/>
    <property type="project" value="InterPro"/>
</dbReference>
<evidence type="ECO:0000256" key="1">
    <source>
        <dbReference type="ARBA" id="ARBA00010952"/>
    </source>
</evidence>
<dbReference type="SMART" id="SM01361">
    <property type="entry name" value="A2M_recep"/>
    <property type="match status" value="1"/>
</dbReference>
<dbReference type="PANTHER" id="PTHR11412">
    <property type="entry name" value="MACROGLOBULIN / COMPLEMENT"/>
    <property type="match status" value="1"/>
</dbReference>
<dbReference type="PROSITE" id="PS00477">
    <property type="entry name" value="ALPHA_2_MACROGLOBULIN"/>
    <property type="match status" value="1"/>
</dbReference>
<feature type="domain" description="Alpha-2-macroglobulin" evidence="6">
    <location>
        <begin position="10"/>
        <end position="95"/>
    </location>
</feature>
<dbReference type="Pfam" id="PF07678">
    <property type="entry name" value="TED_complement"/>
    <property type="match status" value="1"/>
</dbReference>
<organism evidence="8 9">
    <name type="scientific">Plakobranchus ocellatus</name>
    <dbReference type="NCBI Taxonomy" id="259542"/>
    <lineage>
        <taxon>Eukaryota</taxon>
        <taxon>Metazoa</taxon>
        <taxon>Spiralia</taxon>
        <taxon>Lophotrochozoa</taxon>
        <taxon>Mollusca</taxon>
        <taxon>Gastropoda</taxon>
        <taxon>Heterobranchia</taxon>
        <taxon>Euthyneura</taxon>
        <taxon>Panpulmonata</taxon>
        <taxon>Sacoglossa</taxon>
        <taxon>Placobranchoidea</taxon>
        <taxon>Plakobranchidae</taxon>
        <taxon>Plakobranchus</taxon>
    </lineage>
</organism>
<dbReference type="Pfam" id="PF07677">
    <property type="entry name" value="A2M_recep"/>
    <property type="match status" value="1"/>
</dbReference>
<keyword evidence="4" id="KW-1015">Disulfide bond</keyword>
<dbReference type="SUPFAM" id="SSF49410">
    <property type="entry name" value="Alpha-macroglobulin receptor domain"/>
    <property type="match status" value="1"/>
</dbReference>
<feature type="region of interest" description="Disordered" evidence="5">
    <location>
        <begin position="752"/>
        <end position="783"/>
    </location>
</feature>
<feature type="compositionally biased region" description="Polar residues" evidence="5">
    <location>
        <begin position="765"/>
        <end position="783"/>
    </location>
</feature>
<accession>A0AAV4AHT7</accession>